<sequence>MSLSQTVLTADQHGVRFGEVGRHARPRLLDHLLDAQPLLPLEAGDRHVVLGGGLLIAEDGRRGQVQRLPRGQQLALQHDIVQPVGGDAAFRIADGLHHHAVPLRTAEHYCGRGKGVGRPGLNCAGPPFIAAADCIITPGPPGVPGGIGMMPGPPPAPRCTGLPDHDLASVLELLLLLLLLLLLYLLLLLVVQPADLLLLVQTGRHGTADNDLLPGARMCTRMARPALKGGLLTLHQRVLGLEPVNILLLSGGIQLHQLLPGLCIELNQLPLHWRP</sequence>
<keyword evidence="3" id="KW-1185">Reference proteome</keyword>
<dbReference type="AlphaFoldDB" id="A0A182V2B0"/>
<proteinExistence type="predicted"/>
<protein>
    <submittedName>
        <fullName evidence="2">Uncharacterized protein</fullName>
    </submittedName>
</protein>
<evidence type="ECO:0000313" key="2">
    <source>
        <dbReference type="EnsemblMetazoa" id="AMEM007677-PA"/>
    </source>
</evidence>
<keyword evidence="1" id="KW-0812">Transmembrane</keyword>
<feature type="transmembrane region" description="Helical" evidence="1">
    <location>
        <begin position="167"/>
        <end position="191"/>
    </location>
</feature>
<organism evidence="2 3">
    <name type="scientific">Anopheles merus</name>
    <name type="common">Mosquito</name>
    <dbReference type="NCBI Taxonomy" id="30066"/>
    <lineage>
        <taxon>Eukaryota</taxon>
        <taxon>Metazoa</taxon>
        <taxon>Ecdysozoa</taxon>
        <taxon>Arthropoda</taxon>
        <taxon>Hexapoda</taxon>
        <taxon>Insecta</taxon>
        <taxon>Pterygota</taxon>
        <taxon>Neoptera</taxon>
        <taxon>Endopterygota</taxon>
        <taxon>Diptera</taxon>
        <taxon>Nematocera</taxon>
        <taxon>Culicoidea</taxon>
        <taxon>Culicidae</taxon>
        <taxon>Anophelinae</taxon>
        <taxon>Anopheles</taxon>
    </lineage>
</organism>
<keyword evidence="1" id="KW-1133">Transmembrane helix</keyword>
<dbReference type="EnsemblMetazoa" id="AMEM007677-RA">
    <property type="protein sequence ID" value="AMEM007677-PA"/>
    <property type="gene ID" value="AMEM007677"/>
</dbReference>
<accession>A0A182V2B0</accession>
<name>A0A182V2B0_ANOME</name>
<evidence type="ECO:0000313" key="3">
    <source>
        <dbReference type="Proteomes" id="UP000075903"/>
    </source>
</evidence>
<evidence type="ECO:0000256" key="1">
    <source>
        <dbReference type="SAM" id="Phobius"/>
    </source>
</evidence>
<reference evidence="2" key="1">
    <citation type="submission" date="2020-05" db="UniProtKB">
        <authorList>
            <consortium name="EnsemblMetazoa"/>
        </authorList>
    </citation>
    <scope>IDENTIFICATION</scope>
    <source>
        <strain evidence="2">MAF</strain>
    </source>
</reference>
<dbReference type="Proteomes" id="UP000075903">
    <property type="component" value="Unassembled WGS sequence"/>
</dbReference>
<keyword evidence="1" id="KW-0472">Membrane</keyword>
<dbReference type="VEuPathDB" id="VectorBase:AMEM007677"/>